<dbReference type="OrthoDB" id="663011at2"/>
<keyword evidence="2" id="KW-0808">Transferase</keyword>
<evidence type="ECO:0000259" key="1">
    <source>
        <dbReference type="PROSITE" id="PS50042"/>
    </source>
</evidence>
<dbReference type="InterPro" id="IPR014710">
    <property type="entry name" value="RmlC-like_jellyroll"/>
</dbReference>
<dbReference type="CDD" id="cd00038">
    <property type="entry name" value="CAP_ED"/>
    <property type="match status" value="1"/>
</dbReference>
<gene>
    <name evidence="2" type="ORF">SAMN03080602_00960</name>
</gene>
<evidence type="ECO:0000313" key="2">
    <source>
        <dbReference type="EMBL" id="SMG17283.1"/>
    </source>
</evidence>
<protein>
    <submittedName>
        <fullName evidence="2">cAMP-binding domain of CRP or a regulatory subunit of cAMP-dependent protein kinases</fullName>
    </submittedName>
</protein>
<dbReference type="Pfam" id="PF00027">
    <property type="entry name" value="cNMP_binding"/>
    <property type="match status" value="1"/>
</dbReference>
<dbReference type="Proteomes" id="UP000193420">
    <property type="component" value="Unassembled WGS sequence"/>
</dbReference>
<accession>A0A1X7IS10</accession>
<dbReference type="GO" id="GO:0016301">
    <property type="term" value="F:kinase activity"/>
    <property type="evidence" value="ECO:0007669"/>
    <property type="project" value="UniProtKB-KW"/>
</dbReference>
<reference evidence="3" key="1">
    <citation type="submission" date="2017-04" db="EMBL/GenBank/DDBJ databases">
        <authorList>
            <person name="Varghese N."/>
            <person name="Submissions S."/>
        </authorList>
    </citation>
    <scope>NUCLEOTIDE SEQUENCE [LARGE SCALE GENOMIC DNA]</scope>
    <source>
        <strain evidence="3">DSM 19835</strain>
    </source>
</reference>
<dbReference type="STRING" id="188872.SAMN03080602_00960"/>
<dbReference type="InterPro" id="IPR018490">
    <property type="entry name" value="cNMP-bd_dom_sf"/>
</dbReference>
<dbReference type="AlphaFoldDB" id="A0A1X7IS10"/>
<dbReference type="Gene3D" id="2.60.120.10">
    <property type="entry name" value="Jelly Rolls"/>
    <property type="match status" value="1"/>
</dbReference>
<dbReference type="InterPro" id="IPR000595">
    <property type="entry name" value="cNMP-bd_dom"/>
</dbReference>
<name>A0A1X7IS10_9FLAO</name>
<feature type="domain" description="Cyclic nucleotide-binding" evidence="1">
    <location>
        <begin position="29"/>
        <end position="122"/>
    </location>
</feature>
<dbReference type="EMBL" id="FXAO01000002">
    <property type="protein sequence ID" value="SMG17283.1"/>
    <property type="molecule type" value="Genomic_DNA"/>
</dbReference>
<dbReference type="RefSeq" id="WP_085496741.1">
    <property type="nucleotide sequence ID" value="NZ_FXAO01000002.1"/>
</dbReference>
<keyword evidence="3" id="KW-1185">Reference proteome</keyword>
<dbReference type="PROSITE" id="PS50042">
    <property type="entry name" value="CNMP_BINDING_3"/>
    <property type="match status" value="1"/>
</dbReference>
<sequence>MNELFHYFNTISPIHQNTWKVVKNIFSEYSLKKGDYFVNEGKVAKEFGFLIKGVIRAFYRNNEGVEYNKHFFIKHNMVGGYSSLVTQLPSTINQQALTDCTMLLGDYEKLTDLLDQHQDLERLLRKIAEGYFVEKEKREVEIVLLEANKRYAIFKKEYPQLEQLIPQYHIASYLGITPTQLSRIRAQKNKI</sequence>
<keyword evidence="2" id="KW-0418">Kinase</keyword>
<evidence type="ECO:0000313" key="3">
    <source>
        <dbReference type="Proteomes" id="UP000193420"/>
    </source>
</evidence>
<dbReference type="SUPFAM" id="SSF51206">
    <property type="entry name" value="cAMP-binding domain-like"/>
    <property type="match status" value="1"/>
</dbReference>
<organism evidence="2 3">
    <name type="scientific">Arenibacter troitsensis</name>
    <dbReference type="NCBI Taxonomy" id="188872"/>
    <lineage>
        <taxon>Bacteria</taxon>
        <taxon>Pseudomonadati</taxon>
        <taxon>Bacteroidota</taxon>
        <taxon>Flavobacteriia</taxon>
        <taxon>Flavobacteriales</taxon>
        <taxon>Flavobacteriaceae</taxon>
        <taxon>Arenibacter</taxon>
    </lineage>
</organism>
<proteinExistence type="predicted"/>